<dbReference type="CDD" id="cd12820">
    <property type="entry name" value="LbR_YadA-like"/>
    <property type="match status" value="1"/>
</dbReference>
<dbReference type="GO" id="GO:0019867">
    <property type="term" value="C:outer membrane"/>
    <property type="evidence" value="ECO:0007669"/>
    <property type="project" value="InterPro"/>
</dbReference>
<dbReference type="RefSeq" id="WP_244819912.1">
    <property type="nucleotide sequence ID" value="NZ_CP112998.1"/>
</dbReference>
<dbReference type="Proteomes" id="UP001164653">
    <property type="component" value="Chromosome"/>
</dbReference>
<name>A0A9E8NEL3_9BACT</name>
<evidence type="ECO:0000259" key="2">
    <source>
        <dbReference type="PROSITE" id="PS51688"/>
    </source>
</evidence>
<dbReference type="EMBL" id="CP112998">
    <property type="protein sequence ID" value="WAC14543.1"/>
    <property type="molecule type" value="Genomic_DNA"/>
</dbReference>
<accession>A0A9E8NEL3</accession>
<dbReference type="KEGG" id="dpf:ON006_11405"/>
<dbReference type="AlphaFoldDB" id="A0A9E8NEL3"/>
<dbReference type="SUPFAM" id="SSF101967">
    <property type="entry name" value="Adhesin YadA, collagen-binding domain"/>
    <property type="match status" value="1"/>
</dbReference>
<dbReference type="PROSITE" id="PS51688">
    <property type="entry name" value="ICA"/>
    <property type="match status" value="1"/>
</dbReference>
<dbReference type="InterPro" id="IPR036388">
    <property type="entry name" value="WH-like_DNA-bd_sf"/>
</dbReference>
<proteinExistence type="predicted"/>
<dbReference type="Gene3D" id="1.10.10.10">
    <property type="entry name" value="Winged helix-like DNA-binding domain superfamily/Winged helix DNA-binding domain"/>
    <property type="match status" value="1"/>
</dbReference>
<dbReference type="InterPro" id="IPR030392">
    <property type="entry name" value="S74_ICA"/>
</dbReference>
<feature type="coiled-coil region" evidence="1">
    <location>
        <begin position="520"/>
        <end position="547"/>
    </location>
</feature>
<evidence type="ECO:0000256" key="1">
    <source>
        <dbReference type="SAM" id="Coils"/>
    </source>
</evidence>
<dbReference type="Pfam" id="PF13884">
    <property type="entry name" value="Peptidase_S74"/>
    <property type="match status" value="1"/>
</dbReference>
<organism evidence="3 4">
    <name type="scientific">Dyadobacter pollutisoli</name>
    <dbReference type="NCBI Taxonomy" id="2910158"/>
    <lineage>
        <taxon>Bacteria</taxon>
        <taxon>Pseudomonadati</taxon>
        <taxon>Bacteroidota</taxon>
        <taxon>Cytophagia</taxon>
        <taxon>Cytophagales</taxon>
        <taxon>Spirosomataceae</taxon>
        <taxon>Dyadobacter</taxon>
    </lineage>
</organism>
<protein>
    <submittedName>
        <fullName evidence="3">Tail fiber domain-containing protein</fullName>
    </submittedName>
</protein>
<feature type="domain" description="Peptidase S74" evidence="2">
    <location>
        <begin position="447"/>
        <end position="541"/>
    </location>
</feature>
<sequence>MKKILLLLKCRAAQWLQMQKWFLTWQRSSFQSNSGLIFCRPVFLGLFLLIATNLQAQAPQQFNFQGVARDITGKSIINTTVKLRVTIRKTDPAGASVFQETHDVQTNGAGIFNVAVGSAGGTLAAVDWKSDSYFMQVELDVAGGSDFTDLGATQLLSVPFALSAAEANRLINDDPIVQTGVKDGGAILPSVGNVPKMIWYPRKSAFRAGLSPSWEEALIGEYSFASGWDTEASGRASVAMGNGAKANADNSTAFGTIAKASAGGSIALGVSCEAKGYNSVSIGPNSETNGGYSIAMGFSALTTGNYSVAIGDNTITKARGAVALGSFNTAGDNPDPNVRQPTDRLFQIGRGTAANDRLNAMTILRNGNTGIGSTVLTPEYLLDIGGRPRIRHNGQTAGIHFNTSNNDPDGFVGMKTNDEVGFYLGSWNFWVNRQGNGYLGGNIIQTSDQRLKTNVTSIHHSLSKVIGLQAHHYNWKDATRDQSLQTGLIAQEVEKLFPELVTTDKEGFKAVNYIGLIPHLIESVKELKDQNEEIAVLRKQVAELSNFSKRFEAMEASLKKDANATHATSK</sequence>
<evidence type="ECO:0000313" key="4">
    <source>
        <dbReference type="Proteomes" id="UP001164653"/>
    </source>
</evidence>
<reference evidence="3" key="1">
    <citation type="submission" date="2022-11" db="EMBL/GenBank/DDBJ databases">
        <title>Dyadobacter pollutisoli sp. nov., isolated from plastic dumped soil.</title>
        <authorList>
            <person name="Kim J.M."/>
            <person name="Kim K.R."/>
            <person name="Lee J.K."/>
            <person name="Hao L."/>
            <person name="Jeon C.O."/>
        </authorList>
    </citation>
    <scope>NUCLEOTIDE SEQUENCE</scope>
    <source>
        <strain evidence="3">U1</strain>
    </source>
</reference>
<keyword evidence="1" id="KW-0175">Coiled coil</keyword>
<evidence type="ECO:0000313" key="3">
    <source>
        <dbReference type="EMBL" id="WAC14543.1"/>
    </source>
</evidence>
<keyword evidence="4" id="KW-1185">Reference proteome</keyword>
<dbReference type="Gene3D" id="2.150.10.10">
    <property type="entry name" value="Serralysin-like metalloprotease, C-terminal"/>
    <property type="match status" value="2"/>
</dbReference>
<dbReference type="InterPro" id="IPR011049">
    <property type="entry name" value="Serralysin-like_metalloprot_C"/>
</dbReference>
<dbReference type="Pfam" id="PF05658">
    <property type="entry name" value="YadA_head"/>
    <property type="match status" value="3"/>
</dbReference>
<dbReference type="InterPro" id="IPR008640">
    <property type="entry name" value="Adhesin_Head_dom"/>
</dbReference>
<gene>
    <name evidence="3" type="ORF">ON006_11405</name>
</gene>